<protein>
    <submittedName>
        <fullName evidence="1">ABC transporter permease</fullName>
    </submittedName>
</protein>
<name>A0ACC6M8N9_9BACI</name>
<dbReference type="Proteomes" id="UP001277972">
    <property type="component" value="Unassembled WGS sequence"/>
</dbReference>
<reference evidence="1" key="1">
    <citation type="submission" date="2023-11" db="EMBL/GenBank/DDBJ databases">
        <title>Gracilibacillus pellucida a moderately halophilic bacterium isolated from saline soil in Xinjiang province.</title>
        <authorList>
            <person name="Zhang Z."/>
            <person name="Tan F."/>
            <person name="Wang Y."/>
            <person name="Xia M."/>
        </authorList>
    </citation>
    <scope>NUCLEOTIDE SEQUENCE</scope>
    <source>
        <strain evidence="1">S3-1-1</strain>
    </source>
</reference>
<comment type="caution">
    <text evidence="1">The sequence shown here is derived from an EMBL/GenBank/DDBJ whole genome shotgun (WGS) entry which is preliminary data.</text>
</comment>
<evidence type="ECO:0000313" key="1">
    <source>
        <dbReference type="EMBL" id="MDX8047309.1"/>
    </source>
</evidence>
<dbReference type="EMBL" id="JAWZSR010000010">
    <property type="protein sequence ID" value="MDX8047309.1"/>
    <property type="molecule type" value="Genomic_DNA"/>
</dbReference>
<keyword evidence="2" id="KW-1185">Reference proteome</keyword>
<sequence>MPNGVINELKKTKRTGLLLIIIVSMLVMVTLQGSLGLIAASVDENSIYVTALSMFFQLFFPVIVALIISISLYNEKRNEGILIYYYNAFSLTRVYWNKVCSFQIQALAVYVMSVMLAMPFIVLEGGNPLVYVMNNLNGMFYSVIGIIALVNIQFFISVILNNQILSLSIALLGTIGNFFVAPSPLWPYYPWSYLYRMLYHSTIQANQIVTVVIILLISLIAILLNTKRFKKNMLVQ</sequence>
<gene>
    <name evidence="1" type="ORF">SH601_15170</name>
</gene>
<organism evidence="1 2">
    <name type="scientific">Gracilibacillus pellucidus</name>
    <dbReference type="NCBI Taxonomy" id="3095368"/>
    <lineage>
        <taxon>Bacteria</taxon>
        <taxon>Bacillati</taxon>
        <taxon>Bacillota</taxon>
        <taxon>Bacilli</taxon>
        <taxon>Bacillales</taxon>
        <taxon>Bacillaceae</taxon>
        <taxon>Gracilibacillus</taxon>
    </lineage>
</organism>
<accession>A0ACC6M8N9</accession>
<evidence type="ECO:0000313" key="2">
    <source>
        <dbReference type="Proteomes" id="UP001277972"/>
    </source>
</evidence>
<proteinExistence type="predicted"/>